<reference evidence="2 3" key="1">
    <citation type="submission" date="2019-07" db="EMBL/GenBank/DDBJ databases">
        <title>De Novo Assembly of kiwifruit Actinidia rufa.</title>
        <authorList>
            <person name="Sugita-Konishi S."/>
            <person name="Sato K."/>
            <person name="Mori E."/>
            <person name="Abe Y."/>
            <person name="Kisaki G."/>
            <person name="Hamano K."/>
            <person name="Suezawa K."/>
            <person name="Otani M."/>
            <person name="Fukuda T."/>
            <person name="Manabe T."/>
            <person name="Gomi K."/>
            <person name="Tabuchi M."/>
            <person name="Akimitsu K."/>
            <person name="Kataoka I."/>
        </authorList>
    </citation>
    <scope>NUCLEOTIDE SEQUENCE [LARGE SCALE GENOMIC DNA]</scope>
    <source>
        <strain evidence="3">cv. Fuchu</strain>
    </source>
</reference>
<dbReference type="GO" id="GO:0003677">
    <property type="term" value="F:DNA binding"/>
    <property type="evidence" value="ECO:0007669"/>
    <property type="project" value="UniProtKB-KW"/>
</dbReference>
<name>A0A7J0G8H4_9ERIC</name>
<protein>
    <recommendedName>
        <fullName evidence="4">Basic helix-loop-helix (BHLH) DNA-binding superfamily protein</fullName>
    </recommendedName>
</protein>
<dbReference type="OrthoDB" id="71302at2759"/>
<sequence>MDKATLLAEVITQVKQLKKTATEYSKGLTIPMDDDEVRVEPHNEGDGTFSLTASLCCDYSPQLISELRQAVKTLHLNIVKAEISTLGGRVKNVFVFTSYKDTNSDNAEACQVLVNSVHQSLTSVLDKVSAAADYTLPNKRRRISFIDSSSSSS</sequence>
<gene>
    <name evidence="2" type="ORF">Acr_19g0000410</name>
</gene>
<dbReference type="PANTHER" id="PTHR45844">
    <property type="entry name" value="TRANSCRIPTION FACTOR BHLH30"/>
    <property type="match status" value="1"/>
</dbReference>
<proteinExistence type="predicted"/>
<dbReference type="EMBL" id="BJWL01000019">
    <property type="protein sequence ID" value="GFZ07104.1"/>
    <property type="molecule type" value="Genomic_DNA"/>
</dbReference>
<dbReference type="GO" id="GO:0003700">
    <property type="term" value="F:DNA-binding transcription factor activity"/>
    <property type="evidence" value="ECO:0007669"/>
    <property type="project" value="InterPro"/>
</dbReference>
<dbReference type="AlphaFoldDB" id="A0A7J0G8H4"/>
<accession>A0A7J0G8H4</accession>
<evidence type="ECO:0008006" key="4">
    <source>
        <dbReference type="Google" id="ProtNLM"/>
    </source>
</evidence>
<dbReference type="PANTHER" id="PTHR45844:SF9">
    <property type="entry name" value="OS09G0463900 PROTEIN"/>
    <property type="match status" value="1"/>
</dbReference>
<keyword evidence="3" id="KW-1185">Reference proteome</keyword>
<dbReference type="InterPro" id="IPR045847">
    <property type="entry name" value="AIG1-like"/>
</dbReference>
<evidence type="ECO:0000256" key="1">
    <source>
        <dbReference type="ARBA" id="ARBA00023125"/>
    </source>
</evidence>
<comment type="caution">
    <text evidence="2">The sequence shown here is derived from an EMBL/GenBank/DDBJ whole genome shotgun (WGS) entry which is preliminary data.</text>
</comment>
<evidence type="ECO:0000313" key="2">
    <source>
        <dbReference type="EMBL" id="GFZ07104.1"/>
    </source>
</evidence>
<organism evidence="2 3">
    <name type="scientific">Actinidia rufa</name>
    <dbReference type="NCBI Taxonomy" id="165716"/>
    <lineage>
        <taxon>Eukaryota</taxon>
        <taxon>Viridiplantae</taxon>
        <taxon>Streptophyta</taxon>
        <taxon>Embryophyta</taxon>
        <taxon>Tracheophyta</taxon>
        <taxon>Spermatophyta</taxon>
        <taxon>Magnoliopsida</taxon>
        <taxon>eudicotyledons</taxon>
        <taxon>Gunneridae</taxon>
        <taxon>Pentapetalae</taxon>
        <taxon>asterids</taxon>
        <taxon>Ericales</taxon>
        <taxon>Actinidiaceae</taxon>
        <taxon>Actinidia</taxon>
    </lineage>
</organism>
<evidence type="ECO:0000313" key="3">
    <source>
        <dbReference type="Proteomes" id="UP000585474"/>
    </source>
</evidence>
<keyword evidence="1" id="KW-0238">DNA-binding</keyword>
<dbReference type="Proteomes" id="UP000585474">
    <property type="component" value="Unassembled WGS sequence"/>
</dbReference>